<reference evidence="10 11" key="2">
    <citation type="submission" date="2021-01" db="EMBL/GenBank/DDBJ databases">
        <title>Genomic Encyclopedia of Type Strains, Phase IV (KMG-IV): sequencing the most valuable type-strain genomes for metagenomic binning, comparative biology and taxonomic classification.</title>
        <authorList>
            <person name="Goeker M."/>
        </authorList>
    </citation>
    <scope>NUCLEOTIDE SEQUENCE [LARGE SCALE GENOMIC DNA]</scope>
    <source>
        <strain evidence="10 11">DSM 6130</strain>
    </source>
</reference>
<keyword evidence="6" id="KW-0175">Coiled coil</keyword>
<dbReference type="GO" id="GO:0000155">
    <property type="term" value="F:phosphorelay sensor kinase activity"/>
    <property type="evidence" value="ECO:0007669"/>
    <property type="project" value="InterPro"/>
</dbReference>
<dbReference type="GO" id="GO:0000156">
    <property type="term" value="F:phosphorelay response regulator activity"/>
    <property type="evidence" value="ECO:0007669"/>
    <property type="project" value="TreeGrafter"/>
</dbReference>
<dbReference type="InterPro" id="IPR007891">
    <property type="entry name" value="CHASE3"/>
</dbReference>
<keyword evidence="5 9" id="KW-0418">Kinase</keyword>
<dbReference type="SUPFAM" id="SSF55874">
    <property type="entry name" value="ATPase domain of HSP90 chaperone/DNA topoisomerase II/histidine kinase"/>
    <property type="match status" value="1"/>
</dbReference>
<keyword evidence="7" id="KW-1133">Transmembrane helix</keyword>
<dbReference type="InterPro" id="IPR003594">
    <property type="entry name" value="HATPase_dom"/>
</dbReference>
<reference evidence="9" key="1">
    <citation type="journal article" date="2014" name="Int. J. Syst. Evol. Microbiol.">
        <title>Complete genome sequence of Corynebacterium casei LMG S-19264T (=DSM 44701T), isolated from a smear-ripened cheese.</title>
        <authorList>
            <consortium name="US DOE Joint Genome Institute (JGI-PGF)"/>
            <person name="Walter F."/>
            <person name="Albersmeier A."/>
            <person name="Kalinowski J."/>
            <person name="Ruckert C."/>
        </authorList>
    </citation>
    <scope>NUCLEOTIDE SEQUENCE</scope>
    <source>
        <strain evidence="9">VKM B-1606</strain>
    </source>
</reference>
<feature type="domain" description="Histidine kinase" evidence="8">
    <location>
        <begin position="255"/>
        <end position="491"/>
    </location>
</feature>
<dbReference type="Proteomes" id="UP001143400">
    <property type="component" value="Unassembled WGS sequence"/>
</dbReference>
<protein>
    <recommendedName>
        <fullName evidence="2">histidine kinase</fullName>
        <ecNumber evidence="2">2.7.13.3</ecNumber>
    </recommendedName>
</protein>
<evidence type="ECO:0000256" key="2">
    <source>
        <dbReference type="ARBA" id="ARBA00012438"/>
    </source>
</evidence>
<dbReference type="InterPro" id="IPR036097">
    <property type="entry name" value="HisK_dim/P_sf"/>
</dbReference>
<dbReference type="CDD" id="cd00082">
    <property type="entry name" value="HisKA"/>
    <property type="match status" value="1"/>
</dbReference>
<dbReference type="GO" id="GO:0030295">
    <property type="term" value="F:protein kinase activator activity"/>
    <property type="evidence" value="ECO:0007669"/>
    <property type="project" value="TreeGrafter"/>
</dbReference>
<dbReference type="InterPro" id="IPR005467">
    <property type="entry name" value="His_kinase_dom"/>
</dbReference>
<keyword evidence="4" id="KW-0808">Transferase</keyword>
<proteinExistence type="predicted"/>
<evidence type="ECO:0000256" key="3">
    <source>
        <dbReference type="ARBA" id="ARBA00022553"/>
    </source>
</evidence>
<dbReference type="PROSITE" id="PS50109">
    <property type="entry name" value="HIS_KIN"/>
    <property type="match status" value="1"/>
</dbReference>
<keyword evidence="3" id="KW-0597">Phosphoprotein</keyword>
<dbReference type="InterPro" id="IPR036890">
    <property type="entry name" value="HATPase_C_sf"/>
</dbReference>
<dbReference type="SUPFAM" id="SSF47384">
    <property type="entry name" value="Homodimeric domain of signal transducing histidine kinase"/>
    <property type="match status" value="1"/>
</dbReference>
<dbReference type="SMART" id="SM00387">
    <property type="entry name" value="HATPase_c"/>
    <property type="match status" value="1"/>
</dbReference>
<accession>A0A9W6IS68</accession>
<dbReference type="InterPro" id="IPR050351">
    <property type="entry name" value="BphY/WalK/GraS-like"/>
</dbReference>
<dbReference type="AlphaFoldDB" id="A0A9W6IS68"/>
<dbReference type="EMBL" id="BSFF01000001">
    <property type="protein sequence ID" value="GLK54652.1"/>
    <property type="molecule type" value="Genomic_DNA"/>
</dbReference>
<dbReference type="PRINTS" id="PR00344">
    <property type="entry name" value="BCTRLSENSOR"/>
</dbReference>
<dbReference type="InterPro" id="IPR003661">
    <property type="entry name" value="HisK_dim/P_dom"/>
</dbReference>
<dbReference type="Gene3D" id="3.30.565.10">
    <property type="entry name" value="Histidine kinase-like ATPase, C-terminal domain"/>
    <property type="match status" value="1"/>
</dbReference>
<evidence type="ECO:0000256" key="6">
    <source>
        <dbReference type="SAM" id="Coils"/>
    </source>
</evidence>
<evidence type="ECO:0000259" key="8">
    <source>
        <dbReference type="PROSITE" id="PS50109"/>
    </source>
</evidence>
<dbReference type="Gene3D" id="1.10.287.130">
    <property type="match status" value="1"/>
</dbReference>
<dbReference type="EMBL" id="JAFBCY010000002">
    <property type="protein sequence ID" value="MBM7851594.1"/>
    <property type="molecule type" value="Genomic_DNA"/>
</dbReference>
<name>A0A9W6IS68_9HYPH</name>
<gene>
    <name evidence="9" type="ORF">GCM10008170_06710</name>
    <name evidence="10" type="ORF">JOD31_001819</name>
</gene>
<evidence type="ECO:0000256" key="5">
    <source>
        <dbReference type="ARBA" id="ARBA00022777"/>
    </source>
</evidence>
<feature type="transmembrane region" description="Helical" evidence="7">
    <location>
        <begin position="187"/>
        <end position="210"/>
    </location>
</feature>
<comment type="catalytic activity">
    <reaction evidence="1">
        <text>ATP + protein L-histidine = ADP + protein N-phospho-L-histidine.</text>
        <dbReference type="EC" id="2.7.13.3"/>
    </reaction>
</comment>
<dbReference type="Pfam" id="PF05227">
    <property type="entry name" value="CHASE3"/>
    <property type="match status" value="1"/>
</dbReference>
<dbReference type="Pfam" id="PF02518">
    <property type="entry name" value="HATPase_c"/>
    <property type="match status" value="1"/>
</dbReference>
<dbReference type="InterPro" id="IPR004358">
    <property type="entry name" value="Sig_transdc_His_kin-like_C"/>
</dbReference>
<dbReference type="GO" id="GO:0007234">
    <property type="term" value="P:osmosensory signaling via phosphorelay pathway"/>
    <property type="evidence" value="ECO:0007669"/>
    <property type="project" value="TreeGrafter"/>
</dbReference>
<feature type="coiled-coil region" evidence="6">
    <location>
        <begin position="210"/>
        <end position="248"/>
    </location>
</feature>
<comment type="caution">
    <text evidence="9">The sequence shown here is derived from an EMBL/GenBank/DDBJ whole genome shotgun (WGS) entry which is preliminary data.</text>
</comment>
<keyword evidence="7" id="KW-0812">Transmembrane</keyword>
<evidence type="ECO:0000256" key="1">
    <source>
        <dbReference type="ARBA" id="ARBA00000085"/>
    </source>
</evidence>
<reference evidence="9" key="3">
    <citation type="submission" date="2023-01" db="EMBL/GenBank/DDBJ databases">
        <authorList>
            <person name="Sun Q."/>
            <person name="Evtushenko L."/>
        </authorList>
    </citation>
    <scope>NUCLEOTIDE SEQUENCE</scope>
    <source>
        <strain evidence="9">VKM B-1606</strain>
    </source>
</reference>
<evidence type="ECO:0000313" key="11">
    <source>
        <dbReference type="Proteomes" id="UP000758856"/>
    </source>
</evidence>
<evidence type="ECO:0000313" key="9">
    <source>
        <dbReference type="EMBL" id="GLK54652.1"/>
    </source>
</evidence>
<evidence type="ECO:0000256" key="4">
    <source>
        <dbReference type="ARBA" id="ARBA00022679"/>
    </source>
</evidence>
<dbReference type="SMART" id="SM00388">
    <property type="entry name" value="HisKA"/>
    <property type="match status" value="1"/>
</dbReference>
<evidence type="ECO:0000313" key="12">
    <source>
        <dbReference type="Proteomes" id="UP001143400"/>
    </source>
</evidence>
<dbReference type="PANTHER" id="PTHR42878:SF15">
    <property type="entry name" value="BACTERIOPHYTOCHROME"/>
    <property type="match status" value="1"/>
</dbReference>
<dbReference type="PANTHER" id="PTHR42878">
    <property type="entry name" value="TWO-COMPONENT HISTIDINE KINASE"/>
    <property type="match status" value="1"/>
</dbReference>
<keyword evidence="11" id="KW-1185">Reference proteome</keyword>
<evidence type="ECO:0000256" key="7">
    <source>
        <dbReference type="SAM" id="Phobius"/>
    </source>
</evidence>
<evidence type="ECO:0000313" key="10">
    <source>
        <dbReference type="EMBL" id="MBM7851594.1"/>
    </source>
</evidence>
<dbReference type="Pfam" id="PF00512">
    <property type="entry name" value="HisKA"/>
    <property type="match status" value="1"/>
</dbReference>
<dbReference type="Proteomes" id="UP000758856">
    <property type="component" value="Unassembled WGS sequence"/>
</dbReference>
<organism evidence="9 12">
    <name type="scientific">Methylopila capsulata</name>
    <dbReference type="NCBI Taxonomy" id="61654"/>
    <lineage>
        <taxon>Bacteria</taxon>
        <taxon>Pseudomonadati</taxon>
        <taxon>Pseudomonadota</taxon>
        <taxon>Alphaproteobacteria</taxon>
        <taxon>Hyphomicrobiales</taxon>
        <taxon>Methylopilaceae</taxon>
        <taxon>Methylopila</taxon>
    </lineage>
</organism>
<sequence>MATAHSGALTDRKEVLLLLLGFAALVAVGGSSIWLAQRNAAFSDQIAQTLEFRAEVRRMLVLAQNAETGQRGYLLTDDVAYLAPYDAALADRSKRTERVLALAGPSEGVQRERADALLKAVAAKLEELAETVALQRQGRRDEALALVKTDRGREAMIAVRRIADEMVAHEDAQFAERSAASDLSARWQLAVVLLGLLLAAGLAYGAQLLVRRQAREIKAAQAELKAANEGLEAAVAERTSELVSANQEIQRFAYIVSHDLRAPLVNVMGFTSELDAARKELKEQFDAIAEGAPELLRPEARLAVEEDLPEAIGFIRTSTSKMDRLINAILKLSREGRRVVTPETISIADMVTAIASTMHQQTAAANAEIVAAAGLPVLVSDRLAIEQIMQNLIENAVKYLDRSRPGRIVVSGRRRGAFVDFSIEDNGRGIDAKDHERVFELFRRAGAQDQPGEGLGLAFVRATVRRLGGSIRLDSEPGRGSTFHLTFPAVYRPQSESQAA</sequence>
<dbReference type="RefSeq" id="WP_204950004.1">
    <property type="nucleotide sequence ID" value="NZ_BSFF01000001.1"/>
</dbReference>
<dbReference type="CDD" id="cd19410">
    <property type="entry name" value="HK9-like_sensor"/>
    <property type="match status" value="1"/>
</dbReference>
<dbReference type="EC" id="2.7.13.3" evidence="2"/>
<keyword evidence="7" id="KW-0472">Membrane</keyword>